<dbReference type="GO" id="GO:0016567">
    <property type="term" value="P:protein ubiquitination"/>
    <property type="evidence" value="ECO:0007669"/>
    <property type="project" value="TreeGrafter"/>
</dbReference>
<dbReference type="EMBL" id="JAUUTY010000003">
    <property type="protein sequence ID" value="KAK1661672.1"/>
    <property type="molecule type" value="Genomic_DNA"/>
</dbReference>
<dbReference type="PROSITE" id="PS50089">
    <property type="entry name" value="ZF_RING_2"/>
    <property type="match status" value="1"/>
</dbReference>
<name>A0AAD8WGE6_LOLMU</name>
<proteinExistence type="predicted"/>
<evidence type="ECO:0000256" key="1">
    <source>
        <dbReference type="ARBA" id="ARBA00022723"/>
    </source>
</evidence>
<evidence type="ECO:0000259" key="5">
    <source>
        <dbReference type="PROSITE" id="PS50089"/>
    </source>
</evidence>
<feature type="domain" description="RING-type" evidence="5">
    <location>
        <begin position="19"/>
        <end position="63"/>
    </location>
</feature>
<dbReference type="SMART" id="SM00184">
    <property type="entry name" value="RING"/>
    <property type="match status" value="1"/>
</dbReference>
<sequence>MSVSLVLTTVAAPSDGSDCAICLDNDAGTAEWKETTCRHSFHKTCLDKWLVKDKKKASCPVCRRKLTPFSESELDDVYPTLRGIIQRYGKHLLGDNYHKFCEREYRTTDVLYRQVVGVDQCLRAAGGLLAEALPLVACGKMELANAKLRDAVDALSCAMAAERRIPVDGRVLPLLPASESLHAAYNLSWTGRQHISANTRWLSTYCTGRRFVEAERERLAAVGDLEAALQEARAAVELTSAALAGDSLRRLTVC</sequence>
<evidence type="ECO:0000313" key="7">
    <source>
        <dbReference type="Proteomes" id="UP001231189"/>
    </source>
</evidence>
<reference evidence="6" key="1">
    <citation type="submission" date="2023-07" db="EMBL/GenBank/DDBJ databases">
        <title>A chromosome-level genome assembly of Lolium multiflorum.</title>
        <authorList>
            <person name="Chen Y."/>
            <person name="Copetti D."/>
            <person name="Kolliker R."/>
            <person name="Studer B."/>
        </authorList>
    </citation>
    <scope>NUCLEOTIDE SEQUENCE</scope>
    <source>
        <strain evidence="6">02402/16</strain>
        <tissue evidence="6">Leaf</tissue>
    </source>
</reference>
<keyword evidence="1" id="KW-0479">Metal-binding</keyword>
<gene>
    <name evidence="6" type="ORF">QYE76_049831</name>
</gene>
<evidence type="ECO:0000256" key="2">
    <source>
        <dbReference type="ARBA" id="ARBA00022771"/>
    </source>
</evidence>
<dbReference type="Gene3D" id="3.30.40.10">
    <property type="entry name" value="Zinc/RING finger domain, C3HC4 (zinc finger)"/>
    <property type="match status" value="1"/>
</dbReference>
<dbReference type="InterPro" id="IPR013083">
    <property type="entry name" value="Znf_RING/FYVE/PHD"/>
</dbReference>
<organism evidence="6 7">
    <name type="scientific">Lolium multiflorum</name>
    <name type="common">Italian ryegrass</name>
    <name type="synonym">Lolium perenne subsp. multiflorum</name>
    <dbReference type="NCBI Taxonomy" id="4521"/>
    <lineage>
        <taxon>Eukaryota</taxon>
        <taxon>Viridiplantae</taxon>
        <taxon>Streptophyta</taxon>
        <taxon>Embryophyta</taxon>
        <taxon>Tracheophyta</taxon>
        <taxon>Spermatophyta</taxon>
        <taxon>Magnoliopsida</taxon>
        <taxon>Liliopsida</taxon>
        <taxon>Poales</taxon>
        <taxon>Poaceae</taxon>
        <taxon>BOP clade</taxon>
        <taxon>Pooideae</taxon>
        <taxon>Poodae</taxon>
        <taxon>Poeae</taxon>
        <taxon>Poeae Chloroplast Group 2 (Poeae type)</taxon>
        <taxon>Loliodinae</taxon>
        <taxon>Loliinae</taxon>
        <taxon>Lolium</taxon>
    </lineage>
</organism>
<keyword evidence="7" id="KW-1185">Reference proteome</keyword>
<keyword evidence="2 4" id="KW-0863">Zinc-finger</keyword>
<dbReference type="GO" id="GO:0008270">
    <property type="term" value="F:zinc ion binding"/>
    <property type="evidence" value="ECO:0007669"/>
    <property type="project" value="UniProtKB-KW"/>
</dbReference>
<evidence type="ECO:0000256" key="3">
    <source>
        <dbReference type="ARBA" id="ARBA00022833"/>
    </source>
</evidence>
<dbReference type="AlphaFoldDB" id="A0AAD8WGE6"/>
<dbReference type="InterPro" id="IPR001841">
    <property type="entry name" value="Znf_RING"/>
</dbReference>
<evidence type="ECO:0000313" key="6">
    <source>
        <dbReference type="EMBL" id="KAK1661672.1"/>
    </source>
</evidence>
<evidence type="ECO:0000256" key="4">
    <source>
        <dbReference type="PROSITE-ProRule" id="PRU00175"/>
    </source>
</evidence>
<dbReference type="Pfam" id="PF13639">
    <property type="entry name" value="zf-RING_2"/>
    <property type="match status" value="1"/>
</dbReference>
<dbReference type="GO" id="GO:0061630">
    <property type="term" value="F:ubiquitin protein ligase activity"/>
    <property type="evidence" value="ECO:0007669"/>
    <property type="project" value="TreeGrafter"/>
</dbReference>
<dbReference type="SUPFAM" id="SSF57850">
    <property type="entry name" value="RING/U-box"/>
    <property type="match status" value="1"/>
</dbReference>
<dbReference type="PANTHER" id="PTHR45969">
    <property type="entry name" value="RING ZINC FINGER PROTEIN-RELATED"/>
    <property type="match status" value="1"/>
</dbReference>
<dbReference type="PANTHER" id="PTHR45969:SF69">
    <property type="entry name" value="FINGER DOMAIN PROTEIN, PUTATIVE (AFU_ORTHOLOGUE AFUA_3G12190)-RELATED"/>
    <property type="match status" value="1"/>
</dbReference>
<accession>A0AAD8WGE6</accession>
<dbReference type="Proteomes" id="UP001231189">
    <property type="component" value="Unassembled WGS sequence"/>
</dbReference>
<comment type="caution">
    <text evidence="6">The sequence shown here is derived from an EMBL/GenBank/DDBJ whole genome shotgun (WGS) entry which is preliminary data.</text>
</comment>
<keyword evidence="3" id="KW-0862">Zinc</keyword>
<protein>
    <recommendedName>
        <fullName evidence="5">RING-type domain-containing protein</fullName>
    </recommendedName>
</protein>